<evidence type="ECO:0000313" key="1">
    <source>
        <dbReference type="EMBL" id="GAG06744.1"/>
    </source>
</evidence>
<evidence type="ECO:0008006" key="2">
    <source>
        <dbReference type="Google" id="ProtNLM"/>
    </source>
</evidence>
<sequence length="270" mass="29480">LTADHVVSQTGQYGGDRVRKPGIAFGNAVKDTGDSPYIKAVQKFARNGDNGTTDLAVLRVHYGAYDDDYDALVRNLVPASAFFYFTDIGYGNEGKLVDLANNVTGAPGPDGINDGYQSQGKYGKQRFLNDKIGTFATVDAMFMAEGYTYDEAAIWYVDNPLGPEDWDGSGTTYDADSGSPYFSSELAYDDVNDLLYYTNNQFAVHTGTKRPNLTPDTYKPFINIKIGMTTYDITQNYGVALTQADIDWIHGVCEVPEPTTLVLTLLALVG</sequence>
<feature type="non-terminal residue" evidence="1">
    <location>
        <position position="270"/>
    </location>
</feature>
<gene>
    <name evidence="1" type="ORF">S01H1_36719</name>
</gene>
<accession>X0ULS4</accession>
<reference evidence="1" key="1">
    <citation type="journal article" date="2014" name="Front. Microbiol.">
        <title>High frequency of phylogenetically diverse reductive dehalogenase-homologous genes in deep subseafloor sedimentary metagenomes.</title>
        <authorList>
            <person name="Kawai M."/>
            <person name="Futagami T."/>
            <person name="Toyoda A."/>
            <person name="Takaki Y."/>
            <person name="Nishi S."/>
            <person name="Hori S."/>
            <person name="Arai W."/>
            <person name="Tsubouchi T."/>
            <person name="Morono Y."/>
            <person name="Uchiyama I."/>
            <person name="Ito T."/>
            <person name="Fujiyama A."/>
            <person name="Inagaki F."/>
            <person name="Takami H."/>
        </authorList>
    </citation>
    <scope>NUCLEOTIDE SEQUENCE</scope>
    <source>
        <strain evidence="1">Expedition CK06-06</strain>
    </source>
</reference>
<comment type="caution">
    <text evidence="1">The sequence shown here is derived from an EMBL/GenBank/DDBJ whole genome shotgun (WGS) entry which is preliminary data.</text>
</comment>
<dbReference type="EMBL" id="BARS01023025">
    <property type="protein sequence ID" value="GAG06744.1"/>
    <property type="molecule type" value="Genomic_DNA"/>
</dbReference>
<protein>
    <recommendedName>
        <fullName evidence="2">PEP-CTERM protein-sorting domain-containing protein</fullName>
    </recommendedName>
</protein>
<proteinExistence type="predicted"/>
<dbReference type="AlphaFoldDB" id="X0ULS4"/>
<organism evidence="1">
    <name type="scientific">marine sediment metagenome</name>
    <dbReference type="NCBI Taxonomy" id="412755"/>
    <lineage>
        <taxon>unclassified sequences</taxon>
        <taxon>metagenomes</taxon>
        <taxon>ecological metagenomes</taxon>
    </lineage>
</organism>
<name>X0ULS4_9ZZZZ</name>
<feature type="non-terminal residue" evidence="1">
    <location>
        <position position="1"/>
    </location>
</feature>